<name>A0ABQ9JKV4_9CUCU</name>
<reference evidence="2" key="1">
    <citation type="journal article" date="2023" name="Insect Mol. Biol.">
        <title>Genome sequencing provides insights into the evolution of gene families encoding plant cell wall-degrading enzymes in longhorned beetles.</title>
        <authorList>
            <person name="Shin N.R."/>
            <person name="Okamura Y."/>
            <person name="Kirsch R."/>
            <person name="Pauchet Y."/>
        </authorList>
    </citation>
    <scope>NUCLEOTIDE SEQUENCE</scope>
    <source>
        <strain evidence="2">MMC_N1</strain>
    </source>
</reference>
<dbReference type="SMART" id="SM00205">
    <property type="entry name" value="THN"/>
    <property type="match status" value="1"/>
</dbReference>
<keyword evidence="1" id="KW-0732">Signal</keyword>
<dbReference type="PANTHER" id="PTHR31048">
    <property type="entry name" value="OS03G0233200 PROTEIN"/>
    <property type="match status" value="1"/>
</dbReference>
<protein>
    <recommendedName>
        <fullName evidence="4">Thaumatin-like protein</fullName>
    </recommendedName>
</protein>
<comment type="caution">
    <text evidence="2">The sequence shown here is derived from an EMBL/GenBank/DDBJ whole genome shotgun (WGS) entry which is preliminary data.</text>
</comment>
<feature type="signal peptide" evidence="1">
    <location>
        <begin position="1"/>
        <end position="21"/>
    </location>
</feature>
<evidence type="ECO:0000313" key="2">
    <source>
        <dbReference type="EMBL" id="KAJ8978317.1"/>
    </source>
</evidence>
<dbReference type="EMBL" id="JAPWTJ010000451">
    <property type="protein sequence ID" value="KAJ8978317.1"/>
    <property type="molecule type" value="Genomic_DNA"/>
</dbReference>
<dbReference type="PROSITE" id="PS51367">
    <property type="entry name" value="THAUMATIN_2"/>
    <property type="match status" value="1"/>
</dbReference>
<evidence type="ECO:0000256" key="1">
    <source>
        <dbReference type="SAM" id="SignalP"/>
    </source>
</evidence>
<dbReference type="Gene3D" id="2.60.110.10">
    <property type="entry name" value="Thaumatin"/>
    <property type="match status" value="1"/>
</dbReference>
<accession>A0ABQ9JKV4</accession>
<keyword evidence="3" id="KW-1185">Reference proteome</keyword>
<dbReference type="Pfam" id="PF00314">
    <property type="entry name" value="Thaumatin"/>
    <property type="match status" value="1"/>
</dbReference>
<sequence>MNVKVLRILSVACLLLVTANAVQFEIRNAGEPIWVGIQGNPGHGALRNGGFSLIGGESFIRSVSFQTTINAPDNWAGRFWSRTFCDPNSQHCATGDCGNRLECNGAGGNPPVTLVEITLKGASGLDFYDISLVDGFNNKAIITPVNGQGDGGQYSCKTARCSSDINSKCPGELQVKRGNQVVACNSACNAFHTDQYCCTGPHNQPQTCRSSDWPQNYPAFFKKECPDAYSYAYDDHKSTFTCKAGKYIITFGQWLAEDFSGSISAVPDYVKDVNIPETKIELTLAPVVGPYAVSLLEGFNYKLKIIPIGGRKCKVAECPADIN</sequence>
<evidence type="ECO:0008006" key="4">
    <source>
        <dbReference type="Google" id="ProtNLM"/>
    </source>
</evidence>
<dbReference type="InterPro" id="IPR001938">
    <property type="entry name" value="Thaumatin"/>
</dbReference>
<gene>
    <name evidence="2" type="ORF">NQ317_015931</name>
</gene>
<dbReference type="SUPFAM" id="SSF49870">
    <property type="entry name" value="Osmotin, thaumatin-like protein"/>
    <property type="match status" value="2"/>
</dbReference>
<feature type="chain" id="PRO_5047520735" description="Thaumatin-like protein" evidence="1">
    <location>
        <begin position="22"/>
        <end position="323"/>
    </location>
</feature>
<proteinExistence type="predicted"/>
<dbReference type="Proteomes" id="UP001162164">
    <property type="component" value="Unassembled WGS sequence"/>
</dbReference>
<evidence type="ECO:0000313" key="3">
    <source>
        <dbReference type="Proteomes" id="UP001162164"/>
    </source>
</evidence>
<dbReference type="InterPro" id="IPR037176">
    <property type="entry name" value="Osmotin/thaumatin-like_sf"/>
</dbReference>
<organism evidence="2 3">
    <name type="scientific">Molorchus minor</name>
    <dbReference type="NCBI Taxonomy" id="1323400"/>
    <lineage>
        <taxon>Eukaryota</taxon>
        <taxon>Metazoa</taxon>
        <taxon>Ecdysozoa</taxon>
        <taxon>Arthropoda</taxon>
        <taxon>Hexapoda</taxon>
        <taxon>Insecta</taxon>
        <taxon>Pterygota</taxon>
        <taxon>Neoptera</taxon>
        <taxon>Endopterygota</taxon>
        <taxon>Coleoptera</taxon>
        <taxon>Polyphaga</taxon>
        <taxon>Cucujiformia</taxon>
        <taxon>Chrysomeloidea</taxon>
        <taxon>Cerambycidae</taxon>
        <taxon>Lamiinae</taxon>
        <taxon>Monochamini</taxon>
        <taxon>Molorchus</taxon>
    </lineage>
</organism>
<dbReference type="CDD" id="cd09218">
    <property type="entry name" value="TLP-PA"/>
    <property type="match status" value="1"/>
</dbReference>